<keyword evidence="8 15" id="KW-0067">ATP-binding</keyword>
<comment type="subcellular location">
    <subcellularLocation>
        <location evidence="2">Cytoplasm</location>
    </subcellularLocation>
    <subcellularLocation>
        <location evidence="1">Nucleus</location>
    </subcellularLocation>
</comment>
<evidence type="ECO:0000256" key="12">
    <source>
        <dbReference type="ARBA" id="ARBA00023242"/>
    </source>
</evidence>
<dbReference type="FunFam" id="3.40.50.620:FF:000040">
    <property type="entry name" value="Tyrosine--tRNA ligase"/>
    <property type="match status" value="1"/>
</dbReference>
<dbReference type="Proteomes" id="UP000095280">
    <property type="component" value="Unplaced"/>
</dbReference>
<keyword evidence="4" id="KW-0963">Cytoplasm</keyword>
<keyword evidence="12" id="KW-0539">Nucleus</keyword>
<dbReference type="Gene3D" id="2.40.50.140">
    <property type="entry name" value="Nucleic acid-binding proteins"/>
    <property type="match status" value="1"/>
</dbReference>
<dbReference type="NCBIfam" id="NF006330">
    <property type="entry name" value="PRK08560.1"/>
    <property type="match status" value="1"/>
</dbReference>
<dbReference type="Pfam" id="PF13679">
    <property type="entry name" value="Methyltransf_32"/>
    <property type="match status" value="1"/>
</dbReference>
<dbReference type="PROSITE" id="PS50886">
    <property type="entry name" value="TRBD"/>
    <property type="match status" value="1"/>
</dbReference>
<evidence type="ECO:0000256" key="1">
    <source>
        <dbReference type="ARBA" id="ARBA00004123"/>
    </source>
</evidence>
<protein>
    <recommendedName>
        <fullName evidence="15">Tyrosine--tRNA ligase</fullName>
        <ecNumber evidence="15">6.1.1.1</ecNumber>
    </recommendedName>
    <alternativeName>
        <fullName evidence="15">Tyrosyl-tRNA synthetase</fullName>
    </alternativeName>
</protein>
<dbReference type="InterPro" id="IPR012340">
    <property type="entry name" value="NA-bd_OB-fold"/>
</dbReference>
<sequence>PIDIFPNGQFNKLAAPVWRHTSLDTLARDCAACCLDCLRVAAQSFAELEQHQQASSSTDEASASSTSAFISHAMGIKKSHEVEQMSIICDRLARSRGVDLLVDVGSGKGYLGACLYLAHGQRVLEIDAKPGNTAGAIKRRDNLEEKWRFLQRRAEGNVKRLTPEEYRAEQEVSASTATGDDEAASFCASISAVVRDAQHLADIVAEKCGAKGGPFGLIGLHTCGQLACTLLQFYDQSPNCGLLVNVGCCYNLLTEAFCTSPCEQLQRQQEAAQSIEPPAPGFPLSARLQARRFCIGRNARILASQSPERLADSEDQRQMHRPIQHNMTQKQQLIIRNLQEVVGLDRLKAKTAKHELSVYWGTATTGRPHVAYFVPMSKLADYLLAGCHVTVLFADLHAYLDNMKAPWSLLNKRTNYYETVIKGMLKSIGVPLDRLKFVRGTDFELGKEYTRDVYRIAAEVTVHDAKKAGAEVVKQVASPLISGLLYPCLQALDEQYLGVDAQFGGVDQRKIFMLAEKYLVNLGYSKRIHLMNPMIPGLTGGKMSASEADSKIDLLDSAESVSAKVAGAQCSPGAAEGNGVLSFLQYVVFPLLGGTDGLAIGSSKKRYAEFQQVSEDFASGSLTAEDLKGCVADSLNRLLGPVRKEFEESSELQQLLVDAYPKDQPAKSSSGGDAGDVADRLPGIQLATIDAKLIESLSRFATQFGSQDSVPVKSGSSPRLLWTIRPCGPMHLGHLVPLLGALSMAKAGWRVTLLVSEMQAFLDRKRAPIDSLEVRGSTVKDVLSRLATGLLGDTAAAAVTVTSGLEELSYNKDYVLDMYRLVSLVTVDEAMQAGSGVLSHGEHPPLSHLLWPCLSALDAHHCRASVRLCGQDESSLSEFSSLALNCLGYPATPSFAHAQLPGLTGQSSMSLSDPDSAILALESAASLKKKVKKMFCEPGNVDRCPPLDCLRLLLLPFKRLSGSEGDSIRVSRSAELGGDLVFASFDELKSAFVDKSLHPGDLKAHVESGLLEMQNRLRELIGPELTKKLDGAFAAPDKKSAGAAADELNPHRLDIRVGRILDVSVHPDADQLYVESVDLGEDRPRTVVSGLVKYLPADQLRNQLFLFLCNLKPAKMRGIESSAMLLCASATDGATVEPLNPPEGSNPGDRVGFE</sequence>
<dbReference type="InterPro" id="IPR025714">
    <property type="entry name" value="Methyltranfer_dom"/>
</dbReference>
<keyword evidence="11 15" id="KW-0030">Aminoacyl-tRNA synthetase</keyword>
<organism evidence="18 19">
    <name type="scientific">Macrostomum lignano</name>
    <dbReference type="NCBI Taxonomy" id="282301"/>
    <lineage>
        <taxon>Eukaryota</taxon>
        <taxon>Metazoa</taxon>
        <taxon>Spiralia</taxon>
        <taxon>Lophotrochozoa</taxon>
        <taxon>Platyhelminthes</taxon>
        <taxon>Rhabditophora</taxon>
        <taxon>Macrostomorpha</taxon>
        <taxon>Macrostomida</taxon>
        <taxon>Macrostomidae</taxon>
        <taxon>Macrostomum</taxon>
    </lineage>
</organism>
<dbReference type="InterPro" id="IPR002307">
    <property type="entry name" value="Tyr-tRNA-ligase"/>
</dbReference>
<dbReference type="Gene3D" id="1.10.240.10">
    <property type="entry name" value="Tyrosyl-Transfer RNA Synthetase"/>
    <property type="match status" value="2"/>
</dbReference>
<evidence type="ECO:0000256" key="7">
    <source>
        <dbReference type="ARBA" id="ARBA00022741"/>
    </source>
</evidence>
<dbReference type="GO" id="GO:0004831">
    <property type="term" value="F:tyrosine-tRNA ligase activity"/>
    <property type="evidence" value="ECO:0007669"/>
    <property type="project" value="UniProtKB-EC"/>
</dbReference>
<dbReference type="Pfam" id="PF01588">
    <property type="entry name" value="tRNA_bind"/>
    <property type="match status" value="1"/>
</dbReference>
<dbReference type="GO" id="GO:0005634">
    <property type="term" value="C:nucleus"/>
    <property type="evidence" value="ECO:0007669"/>
    <property type="project" value="UniProtKB-SubCell"/>
</dbReference>
<keyword evidence="18" id="KW-1185">Reference proteome</keyword>
<dbReference type="Pfam" id="PF00579">
    <property type="entry name" value="tRNA-synt_1b"/>
    <property type="match status" value="2"/>
</dbReference>
<evidence type="ECO:0000256" key="3">
    <source>
        <dbReference type="ARBA" id="ARBA00005594"/>
    </source>
</evidence>
<accession>A0A1I8IVH2</accession>
<evidence type="ECO:0000256" key="2">
    <source>
        <dbReference type="ARBA" id="ARBA00004496"/>
    </source>
</evidence>
<dbReference type="SUPFAM" id="SSF50249">
    <property type="entry name" value="Nucleic acid-binding proteins"/>
    <property type="match status" value="1"/>
</dbReference>
<dbReference type="SUPFAM" id="SSF52374">
    <property type="entry name" value="Nucleotidylyl transferase"/>
    <property type="match status" value="2"/>
</dbReference>
<evidence type="ECO:0000256" key="8">
    <source>
        <dbReference type="ARBA" id="ARBA00022840"/>
    </source>
</evidence>
<evidence type="ECO:0000256" key="10">
    <source>
        <dbReference type="ARBA" id="ARBA00022917"/>
    </source>
</evidence>
<evidence type="ECO:0000256" key="13">
    <source>
        <dbReference type="ARBA" id="ARBA00048400"/>
    </source>
</evidence>
<comment type="similarity">
    <text evidence="3 15">Belongs to the class-I aminoacyl-tRNA synthetase family.</text>
</comment>
<dbReference type="CDD" id="cd00805">
    <property type="entry name" value="TyrRS_core"/>
    <property type="match status" value="1"/>
</dbReference>
<name>A0A1I8IVH2_9PLAT</name>
<dbReference type="InterPro" id="IPR050489">
    <property type="entry name" value="Tyr-tRNA_synthase"/>
</dbReference>
<dbReference type="NCBIfam" id="TIGR00234">
    <property type="entry name" value="tyrS"/>
    <property type="match status" value="1"/>
</dbReference>
<dbReference type="PANTHER" id="PTHR46264">
    <property type="entry name" value="TYROSINE-TRNA LIGASE"/>
    <property type="match status" value="1"/>
</dbReference>
<comment type="catalytic activity">
    <reaction evidence="13">
        <text>tRNA(Tyr) + L-tyrosine + ATP = L-tyrosyl-tRNA(Tyr) + AMP + diphosphate + H(+)</text>
        <dbReference type="Rhea" id="RHEA:10220"/>
        <dbReference type="Rhea" id="RHEA-COMP:9706"/>
        <dbReference type="Rhea" id="RHEA-COMP:9707"/>
        <dbReference type="ChEBI" id="CHEBI:15378"/>
        <dbReference type="ChEBI" id="CHEBI:30616"/>
        <dbReference type="ChEBI" id="CHEBI:33019"/>
        <dbReference type="ChEBI" id="CHEBI:58315"/>
        <dbReference type="ChEBI" id="CHEBI:78442"/>
        <dbReference type="ChEBI" id="CHEBI:78536"/>
        <dbReference type="ChEBI" id="CHEBI:456215"/>
        <dbReference type="EC" id="6.1.1.1"/>
    </reaction>
    <physiologicalReaction direction="left-to-right" evidence="13">
        <dbReference type="Rhea" id="RHEA:10221"/>
    </physiologicalReaction>
</comment>
<dbReference type="InterPro" id="IPR014729">
    <property type="entry name" value="Rossmann-like_a/b/a_fold"/>
</dbReference>
<dbReference type="GO" id="GO:0005524">
    <property type="term" value="F:ATP binding"/>
    <property type="evidence" value="ECO:0007669"/>
    <property type="project" value="UniProtKB-KW"/>
</dbReference>
<dbReference type="CDD" id="cd02799">
    <property type="entry name" value="tRNA_bind_EMAP-II_like"/>
    <property type="match status" value="1"/>
</dbReference>
<evidence type="ECO:0000259" key="17">
    <source>
        <dbReference type="PROSITE" id="PS50886"/>
    </source>
</evidence>
<keyword evidence="6 15" id="KW-0436">Ligase</keyword>
<dbReference type="WBParaSite" id="maker-uti_cns_0017398-snap-gene-0.2-mRNA-1">
    <property type="protein sequence ID" value="maker-uti_cns_0017398-snap-gene-0.2-mRNA-1"/>
    <property type="gene ID" value="maker-uti_cns_0017398-snap-gene-0.2"/>
</dbReference>
<evidence type="ECO:0000256" key="9">
    <source>
        <dbReference type="ARBA" id="ARBA00022884"/>
    </source>
</evidence>
<evidence type="ECO:0000256" key="16">
    <source>
        <dbReference type="SAM" id="MobiDB-lite"/>
    </source>
</evidence>
<dbReference type="GO" id="GO:0006437">
    <property type="term" value="P:tyrosyl-tRNA aminoacylation"/>
    <property type="evidence" value="ECO:0007669"/>
    <property type="project" value="InterPro"/>
</dbReference>
<evidence type="ECO:0000256" key="6">
    <source>
        <dbReference type="ARBA" id="ARBA00022598"/>
    </source>
</evidence>
<evidence type="ECO:0000256" key="5">
    <source>
        <dbReference type="ARBA" id="ARBA00022555"/>
    </source>
</evidence>
<dbReference type="PRINTS" id="PR01040">
    <property type="entry name" value="TRNASYNTHTYR"/>
</dbReference>
<dbReference type="GO" id="GO:0005737">
    <property type="term" value="C:cytoplasm"/>
    <property type="evidence" value="ECO:0007669"/>
    <property type="project" value="UniProtKB-SubCell"/>
</dbReference>
<feature type="region of interest" description="Disordered" evidence="16">
    <location>
        <begin position="1134"/>
        <end position="1154"/>
    </location>
</feature>
<evidence type="ECO:0000256" key="4">
    <source>
        <dbReference type="ARBA" id="ARBA00022490"/>
    </source>
</evidence>
<evidence type="ECO:0000256" key="14">
    <source>
        <dbReference type="PROSITE-ProRule" id="PRU00209"/>
    </source>
</evidence>
<proteinExistence type="inferred from homology"/>
<dbReference type="EC" id="6.1.1.1" evidence="15"/>
<dbReference type="InterPro" id="IPR002547">
    <property type="entry name" value="tRNA-bd_dom"/>
</dbReference>
<dbReference type="PANTHER" id="PTHR46264:SF4">
    <property type="entry name" value="TYROSINE--TRNA LIGASE, CYTOPLASMIC"/>
    <property type="match status" value="1"/>
</dbReference>
<feature type="domain" description="TRNA-binding" evidence="17">
    <location>
        <begin position="1049"/>
        <end position="1152"/>
    </location>
</feature>
<keyword evidence="10 15" id="KW-0648">Protein biosynthesis</keyword>
<dbReference type="Gene3D" id="3.40.50.620">
    <property type="entry name" value="HUPs"/>
    <property type="match status" value="2"/>
</dbReference>
<evidence type="ECO:0000313" key="19">
    <source>
        <dbReference type="WBParaSite" id="maker-uti_cns_0017398-snap-gene-0.2-mRNA-1"/>
    </source>
</evidence>
<dbReference type="GO" id="GO:0000049">
    <property type="term" value="F:tRNA binding"/>
    <property type="evidence" value="ECO:0007669"/>
    <property type="project" value="UniProtKB-UniRule"/>
</dbReference>
<keyword evidence="9 14" id="KW-0694">RNA-binding</keyword>
<evidence type="ECO:0000313" key="18">
    <source>
        <dbReference type="Proteomes" id="UP000095280"/>
    </source>
</evidence>
<reference evidence="19" key="1">
    <citation type="submission" date="2016-11" db="UniProtKB">
        <authorList>
            <consortium name="WormBaseParasite"/>
        </authorList>
    </citation>
    <scope>IDENTIFICATION</scope>
</reference>
<evidence type="ECO:0000256" key="15">
    <source>
        <dbReference type="RuleBase" id="RU361234"/>
    </source>
</evidence>
<keyword evidence="7 15" id="KW-0547">Nucleotide-binding</keyword>
<keyword evidence="5 14" id="KW-0820">tRNA-binding</keyword>
<dbReference type="AlphaFoldDB" id="A0A1I8IVH2"/>
<dbReference type="InterPro" id="IPR002305">
    <property type="entry name" value="aa-tRNA-synth_Ic"/>
</dbReference>
<evidence type="ECO:0000256" key="11">
    <source>
        <dbReference type="ARBA" id="ARBA00023146"/>
    </source>
</evidence>